<feature type="domain" description="Glycosyl hydrolase-like 10" evidence="3">
    <location>
        <begin position="48"/>
        <end position="316"/>
    </location>
</feature>
<comment type="caution">
    <text evidence="5">The sequence shown here is derived from an EMBL/GenBank/DDBJ whole genome shotgun (WGS) entry which is preliminary data.</text>
</comment>
<dbReference type="InterPro" id="IPR017853">
    <property type="entry name" value="GH"/>
</dbReference>
<name>A0AAW9RR93_9BACT</name>
<feature type="domain" description="DUF4985" evidence="4">
    <location>
        <begin position="339"/>
        <end position="449"/>
    </location>
</feature>
<accession>A0AAW9RR93</accession>
<dbReference type="Proteomes" id="UP001403385">
    <property type="component" value="Unassembled WGS sequence"/>
</dbReference>
<gene>
    <name evidence="5" type="ORF">AAG747_05105</name>
</gene>
<dbReference type="EMBL" id="JBDKWZ010000002">
    <property type="protein sequence ID" value="MEN7547274.1"/>
    <property type="molecule type" value="Genomic_DNA"/>
</dbReference>
<feature type="chain" id="PRO_5043320253" evidence="2">
    <location>
        <begin position="26"/>
        <end position="459"/>
    </location>
</feature>
<dbReference type="Pfam" id="PF02638">
    <property type="entry name" value="GHL10"/>
    <property type="match status" value="1"/>
</dbReference>
<reference evidence="5 6" key="1">
    <citation type="submission" date="2024-04" db="EMBL/GenBank/DDBJ databases">
        <title>Novel genus in family Flammeovirgaceae.</title>
        <authorList>
            <person name="Nguyen T.H."/>
            <person name="Vuong T.Q."/>
            <person name="Le H."/>
            <person name="Kim S.-G."/>
        </authorList>
    </citation>
    <scope>NUCLEOTIDE SEQUENCE [LARGE SCALE GENOMIC DNA]</scope>
    <source>
        <strain evidence="5 6">JCM 23209</strain>
    </source>
</reference>
<sequence>MMNFRTKYTIALWALCTALIFSVSACNDREEELEWDWDKGKDNAEKPRFIWIDAAANFPDFANNKENILRDLQLAKDAGFTDVVVDVRPTTGDVLFTTDVVNQVQWLGAWLPSGYAKIERTATWDYLQAFIDAGHSLGLKIHAGVNTFVGGNTTSLGSEGMLFREADKRHWATQLLTESGLVNTLDKNAKEAKFFNPVNENVQNYLCDMLDDLAAYEGLDGVFLDRGRFDDLDSDFSNESKKKFEAYLGYSLQNFPADVMTPGMKAGDLPAELPVHFKKWLEFRAKTIHDFMEKARNRVKAKNPDLQFGVYVGGWYSIYYGVGVNWASPQYNTASTYPAWATPDYKNYGYADLMDIMLIGAYAPPTRVYGTNEWTIQGFCSKAMEKIKGDALVAGGPDIGNGKWATTSDEVINEAITLSVDAAINASDGYFLFDMIHLKKKNQWQYVKKGIEQAISSDN</sequence>
<proteinExistence type="predicted"/>
<dbReference type="RefSeq" id="WP_346820059.1">
    <property type="nucleotide sequence ID" value="NZ_JBDKWZ010000002.1"/>
</dbReference>
<feature type="signal peptide" evidence="2">
    <location>
        <begin position="1"/>
        <end position="25"/>
    </location>
</feature>
<protein>
    <submittedName>
        <fullName evidence="5">Alpha amylase family protein</fullName>
    </submittedName>
</protein>
<evidence type="ECO:0000313" key="5">
    <source>
        <dbReference type="EMBL" id="MEN7547274.1"/>
    </source>
</evidence>
<organism evidence="5 6">
    <name type="scientific">Rapidithrix thailandica</name>
    <dbReference type="NCBI Taxonomy" id="413964"/>
    <lineage>
        <taxon>Bacteria</taxon>
        <taxon>Pseudomonadati</taxon>
        <taxon>Bacteroidota</taxon>
        <taxon>Cytophagia</taxon>
        <taxon>Cytophagales</taxon>
        <taxon>Flammeovirgaceae</taxon>
        <taxon>Rapidithrix</taxon>
    </lineage>
</organism>
<keyword evidence="6" id="KW-1185">Reference proteome</keyword>
<evidence type="ECO:0000259" key="4">
    <source>
        <dbReference type="Pfam" id="PF16373"/>
    </source>
</evidence>
<evidence type="ECO:0000313" key="6">
    <source>
        <dbReference type="Proteomes" id="UP001403385"/>
    </source>
</evidence>
<dbReference type="AlphaFoldDB" id="A0AAW9RR93"/>
<dbReference type="InterPro" id="IPR003790">
    <property type="entry name" value="GHL10"/>
</dbReference>
<keyword evidence="1 2" id="KW-0732">Signal</keyword>
<dbReference type="PANTHER" id="PTHR43405">
    <property type="entry name" value="GLYCOSYL HYDROLASE DIGH"/>
    <property type="match status" value="1"/>
</dbReference>
<dbReference type="PANTHER" id="PTHR43405:SF1">
    <property type="entry name" value="GLYCOSYL HYDROLASE DIGH"/>
    <property type="match status" value="1"/>
</dbReference>
<evidence type="ECO:0000256" key="2">
    <source>
        <dbReference type="SAM" id="SignalP"/>
    </source>
</evidence>
<dbReference type="Pfam" id="PF16373">
    <property type="entry name" value="DUF4985"/>
    <property type="match status" value="1"/>
</dbReference>
<evidence type="ECO:0000256" key="1">
    <source>
        <dbReference type="ARBA" id="ARBA00022729"/>
    </source>
</evidence>
<dbReference type="SUPFAM" id="SSF51445">
    <property type="entry name" value="(Trans)glycosidases"/>
    <property type="match status" value="1"/>
</dbReference>
<evidence type="ECO:0000259" key="3">
    <source>
        <dbReference type="Pfam" id="PF02638"/>
    </source>
</evidence>
<dbReference type="InterPro" id="IPR032280">
    <property type="entry name" value="DUF4985"/>
</dbReference>
<dbReference type="PROSITE" id="PS51257">
    <property type="entry name" value="PROKAR_LIPOPROTEIN"/>
    <property type="match status" value="1"/>
</dbReference>
<dbReference type="InterPro" id="IPR052177">
    <property type="entry name" value="Divisome_Glycosyl_Hydrolase"/>
</dbReference>
<dbReference type="Gene3D" id="3.20.20.80">
    <property type="entry name" value="Glycosidases"/>
    <property type="match status" value="1"/>
</dbReference>